<dbReference type="InterPro" id="IPR027417">
    <property type="entry name" value="P-loop_NTPase"/>
</dbReference>
<evidence type="ECO:0000256" key="4">
    <source>
        <dbReference type="ARBA" id="ARBA00022679"/>
    </source>
</evidence>
<dbReference type="Proteomes" id="UP001208570">
    <property type="component" value="Unassembled WGS sequence"/>
</dbReference>
<comment type="caution">
    <text evidence="10">The sequence shown here is derived from an EMBL/GenBank/DDBJ whole genome shotgun (WGS) entry which is preliminary data.</text>
</comment>
<comment type="pathway">
    <text evidence="1">Carbohydrate acid metabolism; D-gluconate degradation.</text>
</comment>
<dbReference type="GO" id="GO:0005737">
    <property type="term" value="C:cytoplasm"/>
    <property type="evidence" value="ECO:0007669"/>
    <property type="project" value="TreeGrafter"/>
</dbReference>
<evidence type="ECO:0000256" key="7">
    <source>
        <dbReference type="ARBA" id="ARBA00022840"/>
    </source>
</evidence>
<evidence type="ECO:0000313" key="11">
    <source>
        <dbReference type="Proteomes" id="UP001208570"/>
    </source>
</evidence>
<keyword evidence="5" id="KW-0547">Nucleotide-binding</keyword>
<dbReference type="SUPFAM" id="SSF52540">
    <property type="entry name" value="P-loop containing nucleoside triphosphate hydrolases"/>
    <property type="match status" value="1"/>
</dbReference>
<evidence type="ECO:0000256" key="1">
    <source>
        <dbReference type="ARBA" id="ARBA00004875"/>
    </source>
</evidence>
<dbReference type="AlphaFoldDB" id="A0AAD9K330"/>
<accession>A0AAD9K330</accession>
<dbReference type="EC" id="2.7.1.12" evidence="3"/>
<evidence type="ECO:0000256" key="9">
    <source>
        <dbReference type="ARBA" id="ARBA00048090"/>
    </source>
</evidence>
<proteinExistence type="inferred from homology"/>
<name>A0AAD9K330_9ANNE</name>
<comment type="similarity">
    <text evidence="2">Belongs to the gluconokinase GntK/GntV family.</text>
</comment>
<evidence type="ECO:0000256" key="8">
    <source>
        <dbReference type="ARBA" id="ARBA00029835"/>
    </source>
</evidence>
<dbReference type="PANTHER" id="PTHR43442:SF3">
    <property type="entry name" value="GLUCONOKINASE-RELATED"/>
    <property type="match status" value="1"/>
</dbReference>
<keyword evidence="6" id="KW-0418">Kinase</keyword>
<evidence type="ECO:0000256" key="5">
    <source>
        <dbReference type="ARBA" id="ARBA00022741"/>
    </source>
</evidence>
<organism evidence="10 11">
    <name type="scientific">Paralvinella palmiformis</name>
    <dbReference type="NCBI Taxonomy" id="53620"/>
    <lineage>
        <taxon>Eukaryota</taxon>
        <taxon>Metazoa</taxon>
        <taxon>Spiralia</taxon>
        <taxon>Lophotrochozoa</taxon>
        <taxon>Annelida</taxon>
        <taxon>Polychaeta</taxon>
        <taxon>Sedentaria</taxon>
        <taxon>Canalipalpata</taxon>
        <taxon>Terebellida</taxon>
        <taxon>Terebelliformia</taxon>
        <taxon>Alvinellidae</taxon>
        <taxon>Paralvinella</taxon>
    </lineage>
</organism>
<dbReference type="GO" id="GO:0046316">
    <property type="term" value="F:gluconokinase activity"/>
    <property type="evidence" value="ECO:0007669"/>
    <property type="project" value="UniProtKB-EC"/>
</dbReference>
<dbReference type="EMBL" id="JAODUP010000079">
    <property type="protein sequence ID" value="KAK2163445.1"/>
    <property type="molecule type" value="Genomic_DNA"/>
</dbReference>
<keyword evidence="4" id="KW-0808">Transferase</keyword>
<dbReference type="CDD" id="cd02021">
    <property type="entry name" value="GntK"/>
    <property type="match status" value="1"/>
</dbReference>
<keyword evidence="7" id="KW-0067">ATP-binding</keyword>
<dbReference type="PANTHER" id="PTHR43442">
    <property type="entry name" value="GLUCONOKINASE-RELATED"/>
    <property type="match status" value="1"/>
</dbReference>
<dbReference type="Gene3D" id="3.40.50.300">
    <property type="entry name" value="P-loop containing nucleotide triphosphate hydrolases"/>
    <property type="match status" value="1"/>
</dbReference>
<evidence type="ECO:0000313" key="10">
    <source>
        <dbReference type="EMBL" id="KAK2163445.1"/>
    </source>
</evidence>
<dbReference type="GO" id="GO:0005524">
    <property type="term" value="F:ATP binding"/>
    <property type="evidence" value="ECO:0007669"/>
    <property type="project" value="UniProtKB-KW"/>
</dbReference>
<protein>
    <recommendedName>
        <fullName evidence="3">gluconokinase</fullName>
        <ecNumber evidence="3">2.7.1.12</ecNumber>
    </recommendedName>
    <alternativeName>
        <fullName evidence="8">Gluconate kinase</fullName>
    </alternativeName>
</protein>
<keyword evidence="11" id="KW-1185">Reference proteome</keyword>
<evidence type="ECO:0000256" key="6">
    <source>
        <dbReference type="ARBA" id="ARBA00022777"/>
    </source>
</evidence>
<reference evidence="10" key="1">
    <citation type="journal article" date="2023" name="Mol. Biol. Evol.">
        <title>Third-Generation Sequencing Reveals the Adaptive Role of the Epigenome in Three Deep-Sea Polychaetes.</title>
        <authorList>
            <person name="Perez M."/>
            <person name="Aroh O."/>
            <person name="Sun Y."/>
            <person name="Lan Y."/>
            <person name="Juniper S.K."/>
            <person name="Young C.R."/>
            <person name="Angers B."/>
            <person name="Qian P.Y."/>
        </authorList>
    </citation>
    <scope>NUCLEOTIDE SEQUENCE</scope>
    <source>
        <strain evidence="10">P08H-3</strain>
    </source>
</reference>
<gene>
    <name evidence="10" type="ORF">LSH36_79g04017</name>
</gene>
<sequence length="249" mass="27642">MSTTILVLMGVCGSGKTTIGLLLSQKVGWPLEDADDYHLEGNKLKMASGIPLTDEDRLPWLLCLKNIIKKWQVAGKSGILTCSALRKSYRDILCDRSTIHFTYSDSSAPMDNSLIIATETLSGNDKQIKTLPAQERHHINHVISETTILGAQCHQAAQKFGQLSVTLKTDKQNLLPEDVPPSVLFVYLKGSKQILEERLNKRKGHFMSPSLLSSQLQYLEEPTSEENHIVIDVDQPPNAIVKLIIEAIT</sequence>
<evidence type="ECO:0000256" key="3">
    <source>
        <dbReference type="ARBA" id="ARBA00012054"/>
    </source>
</evidence>
<dbReference type="GO" id="GO:0005975">
    <property type="term" value="P:carbohydrate metabolic process"/>
    <property type="evidence" value="ECO:0007669"/>
    <property type="project" value="InterPro"/>
</dbReference>
<comment type="catalytic activity">
    <reaction evidence="9">
        <text>D-gluconate + ATP = 6-phospho-D-gluconate + ADP + H(+)</text>
        <dbReference type="Rhea" id="RHEA:19433"/>
        <dbReference type="ChEBI" id="CHEBI:15378"/>
        <dbReference type="ChEBI" id="CHEBI:18391"/>
        <dbReference type="ChEBI" id="CHEBI:30616"/>
        <dbReference type="ChEBI" id="CHEBI:58759"/>
        <dbReference type="ChEBI" id="CHEBI:456216"/>
        <dbReference type="EC" id="2.7.1.12"/>
    </reaction>
</comment>
<evidence type="ECO:0000256" key="2">
    <source>
        <dbReference type="ARBA" id="ARBA00008420"/>
    </source>
</evidence>
<dbReference type="InterPro" id="IPR006001">
    <property type="entry name" value="Therm_gnt_kin"/>
</dbReference>